<dbReference type="EMBL" id="AP022599">
    <property type="protein sequence ID" value="BBY83505.1"/>
    <property type="molecule type" value="Genomic_DNA"/>
</dbReference>
<dbReference type="Pfam" id="PF13193">
    <property type="entry name" value="AMP-binding_C"/>
    <property type="match status" value="1"/>
</dbReference>
<dbReference type="Proteomes" id="UP000467252">
    <property type="component" value="Chromosome"/>
</dbReference>
<dbReference type="InterPro" id="IPR000873">
    <property type="entry name" value="AMP-dep_synth/lig_dom"/>
</dbReference>
<dbReference type="SUPFAM" id="SSF56801">
    <property type="entry name" value="Acetyl-CoA synthetase-like"/>
    <property type="match status" value="1"/>
</dbReference>
<dbReference type="AlphaFoldDB" id="A0A7I7UPZ0"/>
<dbReference type="GO" id="GO:0004467">
    <property type="term" value="F:long-chain fatty acid-CoA ligase activity"/>
    <property type="evidence" value="ECO:0007669"/>
    <property type="project" value="UniProtKB-EC"/>
</dbReference>
<dbReference type="Pfam" id="PF00501">
    <property type="entry name" value="AMP-binding"/>
    <property type="match status" value="1"/>
</dbReference>
<dbReference type="NCBIfam" id="NF004837">
    <property type="entry name" value="PRK06187.1"/>
    <property type="match status" value="1"/>
</dbReference>
<feature type="domain" description="AMP-dependent synthetase/ligase" evidence="9">
    <location>
        <begin position="61"/>
        <end position="431"/>
    </location>
</feature>
<accession>A0A7I7UPZ0</accession>
<evidence type="ECO:0000259" key="9">
    <source>
        <dbReference type="Pfam" id="PF00501"/>
    </source>
</evidence>
<dbReference type="Gene3D" id="3.30.300.30">
    <property type="match status" value="1"/>
</dbReference>
<dbReference type="Gene3D" id="3.40.50.12780">
    <property type="entry name" value="N-terminal domain of ligase-like"/>
    <property type="match status" value="1"/>
</dbReference>
<dbReference type="PANTHER" id="PTHR43767">
    <property type="entry name" value="LONG-CHAIN-FATTY-ACID--COA LIGASE"/>
    <property type="match status" value="1"/>
</dbReference>
<evidence type="ECO:0000313" key="11">
    <source>
        <dbReference type="EMBL" id="BBY83505.1"/>
    </source>
</evidence>
<evidence type="ECO:0000256" key="3">
    <source>
        <dbReference type="ARBA" id="ARBA00026121"/>
    </source>
</evidence>
<gene>
    <name evidence="11" type="primary">fadD14</name>
    <name evidence="11" type="ORF">MPUL_46630</name>
</gene>
<reference evidence="11 12" key="1">
    <citation type="journal article" date="2019" name="Emerg. Microbes Infect.">
        <title>Comprehensive subspecies identification of 175 nontuberculous mycobacteria species based on 7547 genomic profiles.</title>
        <authorList>
            <person name="Matsumoto Y."/>
            <person name="Kinjo T."/>
            <person name="Motooka D."/>
            <person name="Nabeya D."/>
            <person name="Jung N."/>
            <person name="Uechi K."/>
            <person name="Horii T."/>
            <person name="Iida T."/>
            <person name="Fujita J."/>
            <person name="Nakamura S."/>
        </authorList>
    </citation>
    <scope>NUCLEOTIDE SEQUENCE [LARGE SCALE GENOMIC DNA]</scope>
    <source>
        <strain evidence="11 12">JCM 6370</strain>
    </source>
</reference>
<evidence type="ECO:0000313" key="12">
    <source>
        <dbReference type="Proteomes" id="UP000467252"/>
    </source>
</evidence>
<dbReference type="InterPro" id="IPR020845">
    <property type="entry name" value="AMP-binding_CS"/>
</dbReference>
<dbReference type="FunFam" id="3.30.300.30:FF:000008">
    <property type="entry name" value="2,3-dihydroxybenzoate-AMP ligase"/>
    <property type="match status" value="1"/>
</dbReference>
<keyword evidence="2 11" id="KW-0436">Ligase</keyword>
<evidence type="ECO:0000256" key="7">
    <source>
        <dbReference type="ARBA" id="ARBA00080667"/>
    </source>
</evidence>
<dbReference type="EC" id="6.2.1.3" evidence="3"/>
<dbReference type="InterPro" id="IPR025110">
    <property type="entry name" value="AMP-bd_C"/>
</dbReference>
<dbReference type="PROSITE" id="PS00455">
    <property type="entry name" value="AMP_BINDING"/>
    <property type="match status" value="1"/>
</dbReference>
<sequence length="576" mass="63394">MRLFPFPANSRQTTAASTIMALIASWHLSWEWFMDSTMQDFPLTVTGILRHGTRFYSNRKVITATPDGYRDTGYGELGARVAQLAHGLRELGVTPGQRVATFMWNNQEHLEAYFAAPCMGAVLHTLNIRLMADQLTFIANQAEDSVLLVDMSLAPLLAPMLPAMTTVHTVVAVGEGDLGPLAESGRTVVRYDDLIAGKPVEYDWPDLDEKSAAAMCYTSGTTGNPKGVVYSHRSSYLHSMAVCMANAIGLADGDRVLPVVPMFHANAWGQPYAAMMAGADQLLPDRFLQAAPLVDMIERHRPTIAAAVPTIWNDVLQYLHANPGHDISSLRLVVCGGSAVPLGMMKEYQEHHGVVIRQGWGMTETSPLAAVATPPPEVTGTDHWTLRASAGRVMCGVETRLVDDDGNVLPNDGKAVGEIEIRGPWITASYYRDADPEKFDDGWLRTGDVGRIDPQGFITLTDRAKDVIKSGGEWISSVELELRLVDHPAVREAAVVAVPDERWQERPLAAVVVQEGTSVTPQELRKHLCDKVAHFWLPERWTFIDEVPKTSVGKFDKKRIRSQYADGGFQVIECRE</sequence>
<dbReference type="InterPro" id="IPR042099">
    <property type="entry name" value="ANL_N_sf"/>
</dbReference>
<comment type="catalytic activity">
    <reaction evidence="4">
        <text>a long-chain fatty acid + ATP + CoA = a long-chain fatty acyl-CoA + AMP + diphosphate</text>
        <dbReference type="Rhea" id="RHEA:15421"/>
        <dbReference type="ChEBI" id="CHEBI:30616"/>
        <dbReference type="ChEBI" id="CHEBI:33019"/>
        <dbReference type="ChEBI" id="CHEBI:57287"/>
        <dbReference type="ChEBI" id="CHEBI:57560"/>
        <dbReference type="ChEBI" id="CHEBI:83139"/>
        <dbReference type="ChEBI" id="CHEBI:456215"/>
        <dbReference type="EC" id="6.2.1.3"/>
    </reaction>
</comment>
<dbReference type="InterPro" id="IPR050237">
    <property type="entry name" value="ATP-dep_AMP-bd_enzyme"/>
</dbReference>
<proteinExistence type="inferred from homology"/>
<organism evidence="11 12">
    <name type="scientific">Mycolicibacterium pulveris</name>
    <name type="common">Mycobacterium pulveris</name>
    <dbReference type="NCBI Taxonomy" id="36813"/>
    <lineage>
        <taxon>Bacteria</taxon>
        <taxon>Bacillati</taxon>
        <taxon>Actinomycetota</taxon>
        <taxon>Actinomycetes</taxon>
        <taxon>Mycobacteriales</taxon>
        <taxon>Mycobacteriaceae</taxon>
        <taxon>Mycolicibacterium</taxon>
    </lineage>
</organism>
<keyword evidence="12" id="KW-1185">Reference proteome</keyword>
<dbReference type="CDD" id="cd12119">
    <property type="entry name" value="ttLC_FACS_AlkK_like"/>
    <property type="match status" value="1"/>
</dbReference>
<evidence type="ECO:0000256" key="8">
    <source>
        <dbReference type="ARBA" id="ARBA00083882"/>
    </source>
</evidence>
<evidence type="ECO:0000256" key="6">
    <source>
        <dbReference type="ARBA" id="ARBA00076959"/>
    </source>
</evidence>
<dbReference type="InterPro" id="IPR045851">
    <property type="entry name" value="AMP-bd_C_sf"/>
</dbReference>
<comment type="similarity">
    <text evidence="1">Belongs to the ATP-dependent AMP-binding enzyme family.</text>
</comment>
<name>A0A7I7UPZ0_MYCPV</name>
<evidence type="ECO:0000256" key="2">
    <source>
        <dbReference type="ARBA" id="ARBA00022598"/>
    </source>
</evidence>
<evidence type="ECO:0000259" key="10">
    <source>
        <dbReference type="Pfam" id="PF13193"/>
    </source>
</evidence>
<protein>
    <recommendedName>
        <fullName evidence="5">Long-chain-fatty-acid--CoA ligase FadD13</fullName>
        <ecNumber evidence="3">6.2.1.3</ecNumber>
    </recommendedName>
    <alternativeName>
        <fullName evidence="6">Fatty acyl-CoA ligase</fullName>
    </alternativeName>
    <alternativeName>
        <fullName evidence="8">Fatty acyl-CoA synthetase</fullName>
    </alternativeName>
    <alternativeName>
        <fullName evidence="7">Very-long-chain fatty-acyl-CoA synthetase</fullName>
    </alternativeName>
</protein>
<evidence type="ECO:0000256" key="4">
    <source>
        <dbReference type="ARBA" id="ARBA00036813"/>
    </source>
</evidence>
<evidence type="ECO:0000256" key="1">
    <source>
        <dbReference type="ARBA" id="ARBA00006432"/>
    </source>
</evidence>
<dbReference type="PANTHER" id="PTHR43767:SF11">
    <property type="entry name" value="MEDIUM-CHAIN-FATTY-ACID--COA LIGASE"/>
    <property type="match status" value="1"/>
</dbReference>
<feature type="domain" description="AMP-binding enzyme C-terminal" evidence="10">
    <location>
        <begin position="479"/>
        <end position="554"/>
    </location>
</feature>
<evidence type="ECO:0000256" key="5">
    <source>
        <dbReference type="ARBA" id="ARBA00069710"/>
    </source>
</evidence>